<proteinExistence type="predicted"/>
<keyword evidence="1" id="KW-0732">Signal</keyword>
<dbReference type="Proteomes" id="UP000231183">
    <property type="component" value="Unassembled WGS sequence"/>
</dbReference>
<organism evidence="2 3">
    <name type="scientific">Candidatus Magasanikbacteria bacterium CG10_big_fil_rev_8_21_14_0_10_40_10</name>
    <dbReference type="NCBI Taxonomy" id="1974648"/>
    <lineage>
        <taxon>Bacteria</taxon>
        <taxon>Candidatus Magasanikiibacteriota</taxon>
    </lineage>
</organism>
<dbReference type="AlphaFoldDB" id="A0A2M6W3F0"/>
<accession>A0A2M6W3F0</accession>
<sequence length="744" mass="84179">MFKKLLLFSVLTLFVLAFSSKPVHADNITNCSAIVSGDNIKSSIHPAIWNVGGDNLLRPYLDGDDFKTWHYDNAYEGHFKTVTPECIANFSVATKHPLYINRRPGSGLIRLKGTQQLYAILIGNKREAITDEAAKTLYGKDYIYGDNYKIRDLNSYSFYNYTDTGATISGSNPKPHPGMVIYESNWYYVNEDNTVSKIPENAWLNLGIKQEYVKKYSTNNYILENYVKQSKLRDEINSSENSIKDVTQTGKQILGQILDNGWNTETCQADSWDCGSWSACSSAGSQIRTCTKTNDCPNVDTASPATSQSCTSPITCAADTWSCGNWGTCSQSGEQNRTCSKTNDCPNVDTASPATTQSCTPPIKEFTSKANFSYPTFPISNCNKEIAITDNLMNKDMDLDYCTHLKMSNGVRIYFDYNNNTPVTYQVINYNGVDYLYRHDFITNFGPNSYISYLDSLSQGLQIGFKSYDSSKITVSLKKTNDCLTDKKYCDLFANFQQYYNRTENDFDYVKNDIFEYYFDKNLISDSSLYNTYKSKMQTKDKESYDFLVTKLGFEPPTNALTSFSIYTPGAGGFSIANGFKIENLWGYQPGQSVVNNLQYGNTHEFVHTFFAGAPVKRSWFEEGLADYMEHAQKSSNLNCSSAGWNDGINTVAYSDFNFSPQAGASFYTPQSNSAYYKSAECFWVYIRETYGEKAITEIAKAWHNTRRYLPITKDYWLIKDVVNPVLGTDLSSLVKQRYNYTEQ</sequence>
<protein>
    <submittedName>
        <fullName evidence="2">Uncharacterized protein</fullName>
    </submittedName>
</protein>
<name>A0A2M6W3F0_9BACT</name>
<comment type="caution">
    <text evidence="2">The sequence shown here is derived from an EMBL/GenBank/DDBJ whole genome shotgun (WGS) entry which is preliminary data.</text>
</comment>
<evidence type="ECO:0000313" key="3">
    <source>
        <dbReference type="Proteomes" id="UP000231183"/>
    </source>
</evidence>
<evidence type="ECO:0000313" key="2">
    <source>
        <dbReference type="EMBL" id="PIT87318.1"/>
    </source>
</evidence>
<evidence type="ECO:0000256" key="1">
    <source>
        <dbReference type="SAM" id="SignalP"/>
    </source>
</evidence>
<reference evidence="3" key="1">
    <citation type="submission" date="2017-09" db="EMBL/GenBank/DDBJ databases">
        <title>Depth-based differentiation of microbial function through sediment-hosted aquifers and enrichment of novel symbionts in the deep terrestrial subsurface.</title>
        <authorList>
            <person name="Probst A.J."/>
            <person name="Ladd B."/>
            <person name="Jarett J.K."/>
            <person name="Geller-Mcgrath D.E."/>
            <person name="Sieber C.M.K."/>
            <person name="Emerson J.B."/>
            <person name="Anantharaman K."/>
            <person name="Thomas B.C."/>
            <person name="Malmstrom R."/>
            <person name="Stieglmeier M."/>
            <person name="Klingl A."/>
            <person name="Woyke T."/>
            <person name="Ryan C.M."/>
            <person name="Banfield J.F."/>
        </authorList>
    </citation>
    <scope>NUCLEOTIDE SEQUENCE [LARGE SCALE GENOMIC DNA]</scope>
</reference>
<dbReference type="EMBL" id="PFBX01000037">
    <property type="protein sequence ID" value="PIT87318.1"/>
    <property type="molecule type" value="Genomic_DNA"/>
</dbReference>
<feature type="chain" id="PRO_5014643401" evidence="1">
    <location>
        <begin position="26"/>
        <end position="744"/>
    </location>
</feature>
<gene>
    <name evidence="2" type="ORF">COU31_03495</name>
</gene>
<feature type="signal peptide" evidence="1">
    <location>
        <begin position="1"/>
        <end position="25"/>
    </location>
</feature>